<name>B0T1V3_CAUSK</name>
<organism evidence="2">
    <name type="scientific">Caulobacter sp. (strain K31)</name>
    <dbReference type="NCBI Taxonomy" id="366602"/>
    <lineage>
        <taxon>Bacteria</taxon>
        <taxon>Pseudomonadati</taxon>
        <taxon>Pseudomonadota</taxon>
        <taxon>Alphaproteobacteria</taxon>
        <taxon>Caulobacterales</taxon>
        <taxon>Caulobacteraceae</taxon>
        <taxon>Caulobacter</taxon>
    </lineage>
</organism>
<dbReference type="AlphaFoldDB" id="B0T1V3"/>
<reference evidence="2" key="1">
    <citation type="submission" date="2008-01" db="EMBL/GenBank/DDBJ databases">
        <title>Complete sequence of chromosome of Caulobacter sp. K31.</title>
        <authorList>
            <consortium name="US DOE Joint Genome Institute"/>
            <person name="Copeland A."/>
            <person name="Lucas S."/>
            <person name="Lapidus A."/>
            <person name="Barry K."/>
            <person name="Glavina del Rio T."/>
            <person name="Dalin E."/>
            <person name="Tice H."/>
            <person name="Pitluck S."/>
            <person name="Bruce D."/>
            <person name="Goodwin L."/>
            <person name="Thompson L.S."/>
            <person name="Brettin T."/>
            <person name="Detter J.C."/>
            <person name="Han C."/>
            <person name="Schmutz J."/>
            <person name="Larimer F."/>
            <person name="Land M."/>
            <person name="Hauser L."/>
            <person name="Kyrpides N."/>
            <person name="Kim E."/>
            <person name="Stephens C."/>
            <person name="Richardson P."/>
        </authorList>
    </citation>
    <scope>NUCLEOTIDE SEQUENCE [LARGE SCALE GENOMIC DNA]</scope>
    <source>
        <strain evidence="2">K31</strain>
    </source>
</reference>
<keyword evidence="1" id="KW-1133">Transmembrane helix</keyword>
<dbReference type="HOGENOM" id="CLU_2394404_0_0_5"/>
<proteinExistence type="predicted"/>
<gene>
    <name evidence="2" type="ordered locus">Caul_4594</name>
</gene>
<accession>B0T1V3</accession>
<dbReference type="STRING" id="366602.Caul_4594"/>
<sequence>MVAICVGFAAYHTLALIRLSWWPVAVQTVAACSGSLSHQIADWWVQHAWATLFFMLLPMACYLACTLPHWRKMNWNPLGRAYRPPEDQAKFSV</sequence>
<keyword evidence="1" id="KW-0812">Transmembrane</keyword>
<feature type="transmembrane region" description="Helical" evidence="1">
    <location>
        <begin position="43"/>
        <end position="65"/>
    </location>
</feature>
<dbReference type="KEGG" id="cak:Caul_4594"/>
<evidence type="ECO:0000313" key="2">
    <source>
        <dbReference type="EMBL" id="ABZ73714.1"/>
    </source>
</evidence>
<keyword evidence="1" id="KW-0472">Membrane</keyword>
<dbReference type="EMBL" id="CP000927">
    <property type="protein sequence ID" value="ABZ73714.1"/>
    <property type="molecule type" value="Genomic_DNA"/>
</dbReference>
<protein>
    <submittedName>
        <fullName evidence="2">Uncharacterized protein</fullName>
    </submittedName>
</protein>
<evidence type="ECO:0000256" key="1">
    <source>
        <dbReference type="SAM" id="Phobius"/>
    </source>
</evidence>